<evidence type="ECO:0000313" key="3">
    <source>
        <dbReference type="Proteomes" id="UP001239445"/>
    </source>
</evidence>
<organism evidence="2 3">
    <name type="scientific">Echria macrotheca</name>
    <dbReference type="NCBI Taxonomy" id="438768"/>
    <lineage>
        <taxon>Eukaryota</taxon>
        <taxon>Fungi</taxon>
        <taxon>Dikarya</taxon>
        <taxon>Ascomycota</taxon>
        <taxon>Pezizomycotina</taxon>
        <taxon>Sordariomycetes</taxon>
        <taxon>Sordariomycetidae</taxon>
        <taxon>Sordariales</taxon>
        <taxon>Schizotheciaceae</taxon>
        <taxon>Echria</taxon>
    </lineage>
</organism>
<feature type="compositionally biased region" description="Polar residues" evidence="1">
    <location>
        <begin position="233"/>
        <end position="247"/>
    </location>
</feature>
<gene>
    <name evidence="2" type="ORF">QBC47DRAFT_117181</name>
</gene>
<evidence type="ECO:0000313" key="2">
    <source>
        <dbReference type="EMBL" id="KAK1759884.1"/>
    </source>
</evidence>
<keyword evidence="3" id="KW-1185">Reference proteome</keyword>
<feature type="compositionally biased region" description="Polar residues" evidence="1">
    <location>
        <begin position="154"/>
        <end position="167"/>
    </location>
</feature>
<feature type="region of interest" description="Disordered" evidence="1">
    <location>
        <begin position="135"/>
        <end position="178"/>
    </location>
</feature>
<accession>A0AAJ0FFH4</accession>
<dbReference type="Proteomes" id="UP001239445">
    <property type="component" value="Unassembled WGS sequence"/>
</dbReference>
<name>A0AAJ0FFH4_9PEZI</name>
<comment type="caution">
    <text evidence="2">The sequence shown here is derived from an EMBL/GenBank/DDBJ whole genome shotgun (WGS) entry which is preliminary data.</text>
</comment>
<dbReference type="EMBL" id="MU839828">
    <property type="protein sequence ID" value="KAK1759884.1"/>
    <property type="molecule type" value="Genomic_DNA"/>
</dbReference>
<reference evidence="2" key="1">
    <citation type="submission" date="2023-06" db="EMBL/GenBank/DDBJ databases">
        <title>Genome-scale phylogeny and comparative genomics of the fungal order Sordariales.</title>
        <authorList>
            <consortium name="Lawrence Berkeley National Laboratory"/>
            <person name="Hensen N."/>
            <person name="Bonometti L."/>
            <person name="Westerberg I."/>
            <person name="Brannstrom I.O."/>
            <person name="Guillou S."/>
            <person name="Cros-Aarteil S."/>
            <person name="Calhoun S."/>
            <person name="Haridas S."/>
            <person name="Kuo A."/>
            <person name="Mondo S."/>
            <person name="Pangilinan J."/>
            <person name="Riley R."/>
            <person name="Labutti K."/>
            <person name="Andreopoulos B."/>
            <person name="Lipzen A."/>
            <person name="Chen C."/>
            <person name="Yanf M."/>
            <person name="Daum C."/>
            <person name="Ng V."/>
            <person name="Clum A."/>
            <person name="Steindorff A."/>
            <person name="Ohm R."/>
            <person name="Martin F."/>
            <person name="Silar P."/>
            <person name="Natvig D."/>
            <person name="Lalanne C."/>
            <person name="Gautier V."/>
            <person name="Ament-Velasquez S.L."/>
            <person name="Kruys A."/>
            <person name="Hutchinson M.I."/>
            <person name="Powell A.J."/>
            <person name="Barry K."/>
            <person name="Miller A.N."/>
            <person name="Grigoriev I.V."/>
            <person name="Debuchy R."/>
            <person name="Gladieux P."/>
            <person name="Thoren M.H."/>
            <person name="Johannesson H."/>
        </authorList>
    </citation>
    <scope>NUCLEOTIDE SEQUENCE</scope>
    <source>
        <strain evidence="2">PSN4</strain>
    </source>
</reference>
<dbReference type="AlphaFoldDB" id="A0AAJ0FFH4"/>
<proteinExistence type="predicted"/>
<evidence type="ECO:0000256" key="1">
    <source>
        <dbReference type="SAM" id="MobiDB-lite"/>
    </source>
</evidence>
<sequence>MGRSSLRLGIKAGKEAGALFDVPFWFLIIPVLSASPLPGSEKRHKVWRLCFGPVQNWNRKVASLKANRKLTRLYPKCLSQAKKPKPFPFPHFLMSFSSRGISPIQIIPLLHPLNHPLPLLAFHLPFHIFPPRKKRKRKHPLYSPVYESQKSKTRNNPSHGENTNETTSKMKGKQNKKHGKSFLILHSPPMSTPFSFCPHCCGGPEEKKSNQNVRTFPNRLIGMKVTSVKGMNGNRNQNKRSSGTSTACYPPTLGRNDHLPPSWQVSGPSLTSISVDPHALLRRFAHINPILPQFRLWN</sequence>
<feature type="region of interest" description="Disordered" evidence="1">
    <location>
        <begin position="229"/>
        <end position="261"/>
    </location>
</feature>
<protein>
    <submittedName>
        <fullName evidence="2">Uncharacterized protein</fullName>
    </submittedName>
</protein>